<dbReference type="EMBL" id="CAJPEV010000530">
    <property type="protein sequence ID" value="CAG0886179.1"/>
    <property type="molecule type" value="Genomic_DNA"/>
</dbReference>
<dbReference type="EMBL" id="LR900047">
    <property type="protein sequence ID" value="CAD7243943.1"/>
    <property type="molecule type" value="Genomic_DNA"/>
</dbReference>
<gene>
    <name evidence="4" type="ORF">DSTB1V02_LOCUS3850</name>
</gene>
<evidence type="ECO:0000259" key="3">
    <source>
        <dbReference type="PROSITE" id="PS50853"/>
    </source>
</evidence>
<dbReference type="PANTHER" id="PTHR23159:SF31">
    <property type="entry name" value="CENTROSOME-ASSOCIATED PROTEIN CEP250 ISOFORM X1"/>
    <property type="match status" value="1"/>
</dbReference>
<feature type="compositionally biased region" description="Basic and acidic residues" evidence="2">
    <location>
        <begin position="1551"/>
        <end position="1564"/>
    </location>
</feature>
<name>A0A7R8X4L6_9CRUS</name>
<keyword evidence="5" id="KW-1185">Reference proteome</keyword>
<dbReference type="PROSITE" id="PS50853">
    <property type="entry name" value="FN3"/>
    <property type="match status" value="1"/>
</dbReference>
<feature type="coiled-coil region" evidence="1">
    <location>
        <begin position="1085"/>
        <end position="1227"/>
    </location>
</feature>
<feature type="coiled-coil region" evidence="1">
    <location>
        <begin position="952"/>
        <end position="1025"/>
    </location>
</feature>
<accession>A0A7R8X4L6</accession>
<protein>
    <recommendedName>
        <fullName evidence="3">Fibronectin type-III domain-containing protein</fullName>
    </recommendedName>
</protein>
<feature type="coiled-coil region" evidence="1">
    <location>
        <begin position="534"/>
        <end position="561"/>
    </location>
</feature>
<feature type="region of interest" description="Disordered" evidence="2">
    <location>
        <begin position="270"/>
        <end position="300"/>
    </location>
</feature>
<feature type="coiled-coil region" evidence="1">
    <location>
        <begin position="376"/>
        <end position="466"/>
    </location>
</feature>
<feature type="region of interest" description="Disordered" evidence="2">
    <location>
        <begin position="774"/>
        <end position="812"/>
    </location>
</feature>
<dbReference type="Gene3D" id="1.10.287.1490">
    <property type="match status" value="1"/>
</dbReference>
<evidence type="ECO:0000256" key="1">
    <source>
        <dbReference type="SAM" id="Coils"/>
    </source>
</evidence>
<feature type="compositionally biased region" description="Basic and acidic residues" evidence="2">
    <location>
        <begin position="791"/>
        <end position="812"/>
    </location>
</feature>
<feature type="coiled-coil region" evidence="1">
    <location>
        <begin position="847"/>
        <end position="927"/>
    </location>
</feature>
<dbReference type="OrthoDB" id="6358005at2759"/>
<sequence length="1689" mass="192300">MEREDRTKARTKLSSSITHLIREATQAEANKWKKRLLDAKDRLERLYEEKVRYEVGRMHSSMMAEMHHWQCEQQAEIRRLASRAQQSLEGYKQRIRDLERELRDRRETEERSLKLRQRETERLRKELRTQKDTRWKLQQSLKEARETNEEKARRWKLQCKHLRHRLAAAKNHLMQPSIVQIGGPQSLSGIPSPRFEMPPGHSLLPIPMSHLKRNMSHSNLSRIPTLSGKKMSPFEMGHQAPGMRMMKKAISTSRLAVPFTAVNFGDDWGQLKSSSRSRNSSSSSLRIKDDHRQPLSLPVSSRLPLRHVEPLLQPPSSQEELLEQLGHQHRLLVTGLGNLRQKLTSVAGCEGSAKPLAARRNYLNIIWKMEENISVIDNLLVKIKTLNSTLVEAKRTESIVSGGVESLRSRLAALERSEEELLRGIQAKEEELRGKQEEVEDLRRRVAALENRLRNEGRDMKEQNELMEFRVLELEAWYQQHQNGLAEARRDWLNFKLISSGEMGTSHGTRVEDEEEWEMWKEAMQHMDDLVRNLTANRQLVGELQKENVRLQEQLSLLESQKPGEEGVEGNGCIMKLAGCKRCDPVFPECQCGENRPAGDGSFQESGIFDGGSDVVSEAATQTEDMVDITDGQGTLAEEITKLLQFKDSMEQELVDAGLRKKSQSEGEEDSPGEVEILRRELQGMTRKVKAIEEARAELEEAENDARLRVQSLEWELSSAAHLEKLLREDLAHQQGSLRQVNEELRQLQEKHQIQCSRLEQEIRVLREGHSAVGRKDAECQTASGQELELEVDRGKNREESRSREDSILSGDPLERMEKLVNMGKRESAFTKENLPPSELSYYMEHIKALESERKNLRVAIEAERESGAQKHRELAEKCQEYETQIAGLLAATAQLDVEKAGFKAQLDQLHVEKRELDEKVRTLLDKNEQEGLRASLLSALGAGEHLQHLSVNDLLERVRDMADKLVSLREVKAELENKESAYKETLQEADKIVADVEKRYQDKIREMEAQEAKTSARLKNMQENEALLQKMLKSLNSGSGGGNGHLSQVTELLQKLIEVENGNMAMKEKILDLERVDRNKTMQLMEKEQTMRELKQEISEQEELFSRISHLQQENLELQADHSAVLPLRKQIHELREANGVLRGRVEDLEESERSLQQTVEQATNLLKAKEVRHQSQTGSLRDELTQVKGELQEARSSEERLRNEIHLLRVEISSLKEELSKNTENLNGIYSSHRVEVSRLRHQLNLVNSQLEQADSFHGSLQLEKENLSAMVEKQRGDIQALQAQYERGLLEFNLKVADKEEEIEALQRQLRELQGKTAAADLDALALKENTLSSMWNNVHALHAVVKVCGSCRGRAVTLTSHLRDDVSGICRIIMGDDLPVPDEIKLMPAMQEAQVAEENQVTPERDRAEVHRLERQLALSENEGNVIAEQLAKAETTLLEKTQALEASQGAVEHMRQRNFQLHCEVEKLRLRESELIQQIEQANMEKERALTCLAWKFQAPSPHSGLRHPSCEKKTKLAKRHTIDIPVDPVESEREGRLSSSFLDESPLRESLEENHANERSLNPPTDFCITRRVGTDGLLVAWQPPVDTLVAGYHLYVGGNFHHHVRSPHRTKALLNGLHLVPGLTVSIRTLDSEGRLSVPATTTLFSPAGPEGPSKTEGELSLGPGTKYVFSAAPIVTSESLC</sequence>
<feature type="coiled-coil region" evidence="1">
    <location>
        <begin position="1267"/>
        <end position="1326"/>
    </location>
</feature>
<feature type="coiled-coil region" evidence="1">
    <location>
        <begin position="675"/>
        <end position="762"/>
    </location>
</feature>
<organism evidence="4">
    <name type="scientific">Darwinula stevensoni</name>
    <dbReference type="NCBI Taxonomy" id="69355"/>
    <lineage>
        <taxon>Eukaryota</taxon>
        <taxon>Metazoa</taxon>
        <taxon>Ecdysozoa</taxon>
        <taxon>Arthropoda</taxon>
        <taxon>Crustacea</taxon>
        <taxon>Oligostraca</taxon>
        <taxon>Ostracoda</taxon>
        <taxon>Podocopa</taxon>
        <taxon>Podocopida</taxon>
        <taxon>Darwinulocopina</taxon>
        <taxon>Darwinuloidea</taxon>
        <taxon>Darwinulidae</taxon>
        <taxon>Darwinula</taxon>
    </lineage>
</organism>
<dbReference type="Pfam" id="PF25523">
    <property type="entry name" value="Ig_RIMBP2"/>
    <property type="match status" value="1"/>
</dbReference>
<evidence type="ECO:0000313" key="5">
    <source>
        <dbReference type="Proteomes" id="UP000677054"/>
    </source>
</evidence>
<evidence type="ECO:0000313" key="4">
    <source>
        <dbReference type="EMBL" id="CAD7243943.1"/>
    </source>
</evidence>
<feature type="region of interest" description="Disordered" evidence="2">
    <location>
        <begin position="1535"/>
        <end position="1565"/>
    </location>
</feature>
<keyword evidence="1" id="KW-0175">Coiled coil</keyword>
<dbReference type="PANTHER" id="PTHR23159">
    <property type="entry name" value="CENTROSOMAL PROTEIN 2"/>
    <property type="match status" value="1"/>
</dbReference>
<feature type="coiled-coil region" evidence="1">
    <location>
        <begin position="81"/>
        <end position="154"/>
    </location>
</feature>
<reference evidence="4" key="1">
    <citation type="submission" date="2020-11" db="EMBL/GenBank/DDBJ databases">
        <authorList>
            <person name="Tran Van P."/>
        </authorList>
    </citation>
    <scope>NUCLEOTIDE SEQUENCE</scope>
</reference>
<feature type="domain" description="Fibronectin type-III" evidence="3">
    <location>
        <begin position="1569"/>
        <end position="1658"/>
    </location>
</feature>
<evidence type="ECO:0000256" key="2">
    <source>
        <dbReference type="SAM" id="MobiDB-lite"/>
    </source>
</evidence>
<proteinExistence type="predicted"/>
<feature type="coiled-coil region" evidence="1">
    <location>
        <begin position="22"/>
        <end position="49"/>
    </location>
</feature>
<dbReference type="InterPro" id="IPR003961">
    <property type="entry name" value="FN3_dom"/>
</dbReference>
<feature type="region of interest" description="Disordered" evidence="2">
    <location>
        <begin position="1648"/>
        <end position="1667"/>
    </location>
</feature>
<dbReference type="InterPro" id="IPR057884">
    <property type="entry name" value="FN3_RIM-BP1/2/3"/>
</dbReference>
<feature type="compositionally biased region" description="Low complexity" evidence="2">
    <location>
        <begin position="273"/>
        <end position="284"/>
    </location>
</feature>
<dbReference type="Proteomes" id="UP000677054">
    <property type="component" value="Unassembled WGS sequence"/>
</dbReference>